<dbReference type="EMBL" id="LUUJ01000095">
    <property type="protein sequence ID" value="OAI13822.1"/>
    <property type="molecule type" value="Genomic_DNA"/>
</dbReference>
<keyword evidence="1" id="KW-1133">Transmembrane helix</keyword>
<protein>
    <submittedName>
        <fullName evidence="2">Uncharacterized protein</fullName>
    </submittedName>
</protein>
<feature type="transmembrane region" description="Helical" evidence="1">
    <location>
        <begin position="20"/>
        <end position="43"/>
    </location>
</feature>
<keyword evidence="1" id="KW-0812">Transmembrane</keyword>
<dbReference type="AlphaFoldDB" id="A0A177N7I1"/>
<evidence type="ECO:0000256" key="1">
    <source>
        <dbReference type="SAM" id="Phobius"/>
    </source>
</evidence>
<keyword evidence="1" id="KW-0472">Membrane</keyword>
<evidence type="ECO:0000313" key="2">
    <source>
        <dbReference type="EMBL" id="OAI13822.1"/>
    </source>
</evidence>
<comment type="caution">
    <text evidence="2">The sequence shown here is derived from an EMBL/GenBank/DDBJ whole genome shotgun (WGS) entry which is preliminary data.</text>
</comment>
<sequence length="64" mass="7205">MIVHEDQKLIEMQKIKRKLLYCGIPVILAFLGVVASEIVGLSISNADPIFSSSGFLWIKRLIFN</sequence>
<reference evidence="2 3" key="1">
    <citation type="submission" date="2016-03" db="EMBL/GenBank/DDBJ databases">
        <authorList>
            <person name="Ploux O."/>
        </authorList>
    </citation>
    <scope>NUCLEOTIDE SEQUENCE [LARGE SCALE GENOMIC DNA]</scope>
    <source>
        <strain evidence="2 3">R-45378</strain>
    </source>
</reference>
<evidence type="ECO:0000313" key="3">
    <source>
        <dbReference type="Proteomes" id="UP000077857"/>
    </source>
</evidence>
<dbReference type="Proteomes" id="UP000077857">
    <property type="component" value="Unassembled WGS sequence"/>
</dbReference>
<organism evidence="2 3">
    <name type="scientific">Methylomonas koyamae</name>
    <dbReference type="NCBI Taxonomy" id="702114"/>
    <lineage>
        <taxon>Bacteria</taxon>
        <taxon>Pseudomonadati</taxon>
        <taxon>Pseudomonadota</taxon>
        <taxon>Gammaproteobacteria</taxon>
        <taxon>Methylococcales</taxon>
        <taxon>Methylococcaceae</taxon>
        <taxon>Methylomonas</taxon>
    </lineage>
</organism>
<proteinExistence type="predicted"/>
<accession>A0A177N7I1</accession>
<name>A0A177N7I1_9GAMM</name>
<gene>
    <name evidence="2" type="ORF">A1507_16165</name>
</gene>